<organism evidence="5 6">
    <name type="scientific">Mizuhopecten yessoensis</name>
    <name type="common">Japanese scallop</name>
    <name type="synonym">Patinopecten yessoensis</name>
    <dbReference type="NCBI Taxonomy" id="6573"/>
    <lineage>
        <taxon>Eukaryota</taxon>
        <taxon>Metazoa</taxon>
        <taxon>Spiralia</taxon>
        <taxon>Lophotrochozoa</taxon>
        <taxon>Mollusca</taxon>
        <taxon>Bivalvia</taxon>
        <taxon>Autobranchia</taxon>
        <taxon>Pteriomorphia</taxon>
        <taxon>Pectinida</taxon>
        <taxon>Pectinoidea</taxon>
        <taxon>Pectinidae</taxon>
        <taxon>Mizuhopecten</taxon>
    </lineage>
</organism>
<reference evidence="5 6" key="1">
    <citation type="journal article" date="2017" name="Nat. Ecol. Evol.">
        <title>Scallop genome provides insights into evolution of bilaterian karyotype and development.</title>
        <authorList>
            <person name="Wang S."/>
            <person name="Zhang J."/>
            <person name="Jiao W."/>
            <person name="Li J."/>
            <person name="Xun X."/>
            <person name="Sun Y."/>
            <person name="Guo X."/>
            <person name="Huan P."/>
            <person name="Dong B."/>
            <person name="Zhang L."/>
            <person name="Hu X."/>
            <person name="Sun X."/>
            <person name="Wang J."/>
            <person name="Zhao C."/>
            <person name="Wang Y."/>
            <person name="Wang D."/>
            <person name="Huang X."/>
            <person name="Wang R."/>
            <person name="Lv J."/>
            <person name="Li Y."/>
            <person name="Zhang Z."/>
            <person name="Liu B."/>
            <person name="Lu W."/>
            <person name="Hui Y."/>
            <person name="Liang J."/>
            <person name="Zhou Z."/>
            <person name="Hou R."/>
            <person name="Li X."/>
            <person name="Liu Y."/>
            <person name="Li H."/>
            <person name="Ning X."/>
            <person name="Lin Y."/>
            <person name="Zhao L."/>
            <person name="Xing Q."/>
            <person name="Dou J."/>
            <person name="Li Y."/>
            <person name="Mao J."/>
            <person name="Guo H."/>
            <person name="Dou H."/>
            <person name="Li T."/>
            <person name="Mu C."/>
            <person name="Jiang W."/>
            <person name="Fu Q."/>
            <person name="Fu X."/>
            <person name="Miao Y."/>
            <person name="Liu J."/>
            <person name="Yu Q."/>
            <person name="Li R."/>
            <person name="Liao H."/>
            <person name="Li X."/>
            <person name="Kong Y."/>
            <person name="Jiang Z."/>
            <person name="Chourrout D."/>
            <person name="Li R."/>
            <person name="Bao Z."/>
        </authorList>
    </citation>
    <scope>NUCLEOTIDE SEQUENCE [LARGE SCALE GENOMIC DNA]</scope>
    <source>
        <strain evidence="5 6">PY_sf001</strain>
    </source>
</reference>
<dbReference type="InterPro" id="IPR023210">
    <property type="entry name" value="NADP_OxRdtase_dom"/>
</dbReference>
<protein>
    <submittedName>
        <fullName evidence="5">Alcohol dehydrogenase [NADP(+)]</fullName>
    </submittedName>
</protein>
<dbReference type="PROSITE" id="PS00063">
    <property type="entry name" value="ALDOKETO_REDUCTASE_3"/>
    <property type="match status" value="1"/>
</dbReference>
<dbReference type="InterPro" id="IPR018170">
    <property type="entry name" value="Aldo/ket_reductase_CS"/>
</dbReference>
<dbReference type="SUPFAM" id="SSF51430">
    <property type="entry name" value="NAD(P)-linked oxidoreductase"/>
    <property type="match status" value="1"/>
</dbReference>
<keyword evidence="2" id="KW-0521">NADP</keyword>
<feature type="domain" description="NADP-dependent oxidoreductase" evidence="4">
    <location>
        <begin position="103"/>
        <end position="383"/>
    </location>
</feature>
<dbReference type="FunFam" id="3.20.20.100:FF:000006">
    <property type="entry name" value="Aldo-keto reductase family 1 member A1"/>
    <property type="match status" value="1"/>
</dbReference>
<keyword evidence="3" id="KW-0560">Oxidoreductase</keyword>
<comment type="caution">
    <text evidence="5">The sequence shown here is derived from an EMBL/GenBank/DDBJ whole genome shotgun (WGS) entry which is preliminary data.</text>
</comment>
<dbReference type="InterPro" id="IPR036812">
    <property type="entry name" value="NAD(P)_OxRdtase_dom_sf"/>
</dbReference>
<name>A0A210R178_MIZYE</name>
<comment type="similarity">
    <text evidence="1">Belongs to the aldo/keto reductase family.</text>
</comment>
<evidence type="ECO:0000313" key="5">
    <source>
        <dbReference type="EMBL" id="OWF54749.1"/>
    </source>
</evidence>
<evidence type="ECO:0000259" key="4">
    <source>
        <dbReference type="Pfam" id="PF00248"/>
    </source>
</evidence>
<keyword evidence="6" id="KW-1185">Reference proteome</keyword>
<evidence type="ECO:0000256" key="3">
    <source>
        <dbReference type="ARBA" id="ARBA00023002"/>
    </source>
</evidence>
<proteinExistence type="inferred from homology"/>
<gene>
    <name evidence="5" type="ORF">KP79_PYT18636</name>
</gene>
<sequence length="406" mass="45347">MRYSLSFHGFFSVYLGPSRHHFTVYTRTLHVSGLSAYLLIKAAPSLRLRPLEREASTTNRAPDITATIARQDTHTYTCGIRAAGMSSGVALTVPMPGKPYPTVGLGTFTIFAKTGGADEVCNAVKFAISEGYRHVDCALVYDNEKAVGDGIKAKIDDGTITRNDVYLTTKLWDTHHNPDHVEGALRKSLRSLQTDYVDLFLVHWPFAFKDGDDPFPKDADGNIIFADHDYVDTWKAMEKLVGAGLAKAIGISNFNKKQIERVLEVATIKPANIQIESHPYFLNDRLVTFCKQHGMTATAYAPLANPSRTWKSPDEPIIFDEQVLKDISAAKGKSIAQVVLRFHLQRGLVVIPKSITPARIKENLQLYDFDLSESEMQQIAGLDRNLRFFKEGMAASHKYYGFHDEF</sequence>
<dbReference type="Gene3D" id="3.20.20.100">
    <property type="entry name" value="NADP-dependent oxidoreductase domain"/>
    <property type="match status" value="1"/>
</dbReference>
<evidence type="ECO:0000313" key="6">
    <source>
        <dbReference type="Proteomes" id="UP000242188"/>
    </source>
</evidence>
<evidence type="ECO:0000256" key="1">
    <source>
        <dbReference type="ARBA" id="ARBA00007905"/>
    </source>
</evidence>
<dbReference type="GO" id="GO:0016491">
    <property type="term" value="F:oxidoreductase activity"/>
    <property type="evidence" value="ECO:0007669"/>
    <property type="project" value="UniProtKB-KW"/>
</dbReference>
<dbReference type="PANTHER" id="PTHR11732">
    <property type="entry name" value="ALDO/KETO REDUCTASE"/>
    <property type="match status" value="1"/>
</dbReference>
<dbReference type="Proteomes" id="UP000242188">
    <property type="component" value="Unassembled WGS sequence"/>
</dbReference>
<dbReference type="OrthoDB" id="416253at2759"/>
<dbReference type="PRINTS" id="PR00069">
    <property type="entry name" value="ALDKETRDTASE"/>
</dbReference>
<dbReference type="Pfam" id="PF00248">
    <property type="entry name" value="Aldo_ket_red"/>
    <property type="match status" value="1"/>
</dbReference>
<evidence type="ECO:0000256" key="2">
    <source>
        <dbReference type="ARBA" id="ARBA00022857"/>
    </source>
</evidence>
<dbReference type="AlphaFoldDB" id="A0A210R178"/>
<dbReference type="PROSITE" id="PS00062">
    <property type="entry name" value="ALDOKETO_REDUCTASE_2"/>
    <property type="match status" value="1"/>
</dbReference>
<accession>A0A210R178</accession>
<dbReference type="InterPro" id="IPR020471">
    <property type="entry name" value="AKR"/>
</dbReference>
<dbReference type="EMBL" id="NEDP02000890">
    <property type="protein sequence ID" value="OWF54749.1"/>
    <property type="molecule type" value="Genomic_DNA"/>
</dbReference>
<dbReference type="PROSITE" id="PS00798">
    <property type="entry name" value="ALDOKETO_REDUCTASE_1"/>
    <property type="match status" value="1"/>
</dbReference>